<dbReference type="Gene3D" id="1.10.510.10">
    <property type="entry name" value="Transferase(Phosphotransferase) domain 1"/>
    <property type="match status" value="1"/>
</dbReference>
<dbReference type="Proteomes" id="UP000694427">
    <property type="component" value="Unplaced"/>
</dbReference>
<protein>
    <submittedName>
        <fullName evidence="3">VRK serine/threonine kinase 3</fullName>
    </submittedName>
</protein>
<organism evidence="3 4">
    <name type="scientific">Cyprinus carpio</name>
    <name type="common">Common carp</name>
    <dbReference type="NCBI Taxonomy" id="7962"/>
    <lineage>
        <taxon>Eukaryota</taxon>
        <taxon>Metazoa</taxon>
        <taxon>Chordata</taxon>
        <taxon>Craniata</taxon>
        <taxon>Vertebrata</taxon>
        <taxon>Euteleostomi</taxon>
        <taxon>Actinopterygii</taxon>
        <taxon>Neopterygii</taxon>
        <taxon>Teleostei</taxon>
        <taxon>Ostariophysi</taxon>
        <taxon>Cypriniformes</taxon>
        <taxon>Cyprinidae</taxon>
        <taxon>Cyprininae</taxon>
        <taxon>Cyprinus</taxon>
    </lineage>
</organism>
<dbReference type="Pfam" id="PF13240">
    <property type="entry name" value="Zn_Ribbon_1"/>
    <property type="match status" value="1"/>
</dbReference>
<sequence length="565" mass="63134">MLNFCPQCGSKLQAGFRFCPSCGGKLPEELTITEASQPPEPHPNSAFPSVSAKEVASAGDSSPFTLNRPPLRSTRRKTLGSTATESLDQKSLLSSRKRNASPLVKWEEVSQTTSAIITQPPDKKSMISPRKRKTSPQVKEQEEVKQTFSVTFQTPDKTSSVSPRKCKTSPQVKDNEAKQTSSVIQSSSKCKTKKRVCAVETVPEGTVVCDQSSKKWKLVELLWHTETDLTYAVCQANQHADSNECKYMLRLGAKEGLLFNEQNFHLRAAKPDAVEKWLKLHKLDFLGIPSCVGFGLHEAYRFLVFPSMGQTLQTVMDEGNCTLSEKAVLQLALRLLDALEFIHEKEYAHADIHAGNIYINTNSHTEVFLSGFGHAFRFCPSGKHVEYRQGSRTAHQGNINFISMDSHKGAGPSRRSDLQSLGYCMLYWMTGSLPWSHHSQTSSAIAAEKERYISDIRGLVSCCYKQTKASGALQDYLTNVMSLQYTEKPDYTLLKAGLHESLQKMGGSLNESLDLQVTPSYIYMTIPIFCPHIMMPLHVVWKILSNFEDVFIGITFKCFMVSKTR</sequence>
<name>A0A8C1QYV8_CYPCA</name>
<accession>A0A8C1QYV8</accession>
<dbReference type="GO" id="GO:0005524">
    <property type="term" value="F:ATP binding"/>
    <property type="evidence" value="ECO:0007669"/>
    <property type="project" value="InterPro"/>
</dbReference>
<dbReference type="SMART" id="SM00220">
    <property type="entry name" value="S_TKc"/>
    <property type="match status" value="1"/>
</dbReference>
<dbReference type="InterPro" id="IPR011009">
    <property type="entry name" value="Kinase-like_dom_sf"/>
</dbReference>
<dbReference type="AlphaFoldDB" id="A0A8C1QYV8"/>
<feature type="region of interest" description="Disordered" evidence="1">
    <location>
        <begin position="34"/>
        <end position="185"/>
    </location>
</feature>
<feature type="compositionally biased region" description="Polar residues" evidence="1">
    <location>
        <begin position="146"/>
        <end position="185"/>
    </location>
</feature>
<evidence type="ECO:0000313" key="4">
    <source>
        <dbReference type="Proteomes" id="UP000694427"/>
    </source>
</evidence>
<dbReference type="PROSITE" id="PS50011">
    <property type="entry name" value="PROTEIN_KINASE_DOM"/>
    <property type="match status" value="1"/>
</dbReference>
<proteinExistence type="predicted"/>
<dbReference type="Ensembl" id="ENSCCRT00010082937.1">
    <property type="protein sequence ID" value="ENSCCRP00010074823.1"/>
    <property type="gene ID" value="ENSCCRG00010032643.1"/>
</dbReference>
<dbReference type="InterPro" id="IPR000719">
    <property type="entry name" value="Prot_kinase_dom"/>
</dbReference>
<feature type="domain" description="Protein kinase" evidence="2">
    <location>
        <begin position="196"/>
        <end position="502"/>
    </location>
</feature>
<dbReference type="GO" id="GO:0004672">
    <property type="term" value="F:protein kinase activity"/>
    <property type="evidence" value="ECO:0007669"/>
    <property type="project" value="InterPro"/>
</dbReference>
<dbReference type="Pfam" id="PF00069">
    <property type="entry name" value="Pkinase"/>
    <property type="match status" value="1"/>
</dbReference>
<dbReference type="InterPro" id="IPR026870">
    <property type="entry name" value="Zinc_ribbon_dom"/>
</dbReference>
<keyword evidence="4" id="KW-1185">Reference proteome</keyword>
<evidence type="ECO:0000256" key="1">
    <source>
        <dbReference type="SAM" id="MobiDB-lite"/>
    </source>
</evidence>
<evidence type="ECO:0000313" key="3">
    <source>
        <dbReference type="Ensembl" id="ENSCCRP00010074823.1"/>
    </source>
</evidence>
<evidence type="ECO:0000259" key="2">
    <source>
        <dbReference type="PROSITE" id="PS50011"/>
    </source>
</evidence>
<dbReference type="PANTHER" id="PTHR11909">
    <property type="entry name" value="CASEIN KINASE-RELATED"/>
    <property type="match status" value="1"/>
</dbReference>
<reference evidence="3" key="1">
    <citation type="submission" date="2025-08" db="UniProtKB">
        <authorList>
            <consortium name="Ensembl"/>
        </authorList>
    </citation>
    <scope>IDENTIFICATION</scope>
</reference>
<feature type="compositionally biased region" description="Polar residues" evidence="1">
    <location>
        <begin position="79"/>
        <end position="94"/>
    </location>
</feature>
<dbReference type="InterPro" id="IPR050235">
    <property type="entry name" value="CK1_Ser-Thr_kinase"/>
</dbReference>
<dbReference type="SUPFAM" id="SSF56112">
    <property type="entry name" value="Protein kinase-like (PK-like)"/>
    <property type="match status" value="1"/>
</dbReference>
<reference evidence="3" key="2">
    <citation type="submission" date="2025-09" db="UniProtKB">
        <authorList>
            <consortium name="Ensembl"/>
        </authorList>
    </citation>
    <scope>IDENTIFICATION</scope>
</reference>